<dbReference type="Proteomes" id="UP000033531">
    <property type="component" value="Unassembled WGS sequence"/>
</dbReference>
<name>A0A0F4LK04_9LACO</name>
<sequence>MRWRYFLFQLKAFLLNPKNIGLFIATIIMSLYFGLVSVPNHEVIEQVDAKPIQKEYIDDTAFLKVARQEIAYSNKPGYFYFPSKGAIDAVGTYPKVLAYDKQLLRALKKNDLQTYTKYASKRYQYIDNLIHIEGNQNFLYPAAYNKSNNYQQDGHFGYQRTRHLYNALLAGKKNRQTPLNKNILEERTALQVMQNSLSGWTVLILVVIVCFFTADIVTNDRKYYTVLENIPLSKRTILWLKTGVVEVGVLLDFIVASVIALLCIAPKYGMGSLKLNTVAYLGRIDFKLIFKTETLGMYYLQFIIFAIIVSFIFIRLTILLSLTLRNEYVAGMLSSLFAISAKVLYFSFGMGFVHPVLEKLPMTYFSIGDSTTGNLAYLMDTPGWGFNSGLGPLLIAMLAIEILLFLFTQIKSIPLVRRGD</sequence>
<feature type="transmembrane region" description="Helical" evidence="1">
    <location>
        <begin position="298"/>
        <end position="324"/>
    </location>
</feature>
<feature type="transmembrane region" description="Helical" evidence="1">
    <location>
        <begin position="20"/>
        <end position="38"/>
    </location>
</feature>
<proteinExistence type="predicted"/>
<keyword evidence="1" id="KW-1133">Transmembrane helix</keyword>
<dbReference type="EMBL" id="JXLI01000003">
    <property type="protein sequence ID" value="KJY58574.1"/>
    <property type="molecule type" value="Genomic_DNA"/>
</dbReference>
<evidence type="ECO:0000313" key="3">
    <source>
        <dbReference type="Proteomes" id="UP000033531"/>
    </source>
</evidence>
<feature type="transmembrane region" description="Helical" evidence="1">
    <location>
        <begin position="238"/>
        <end position="265"/>
    </location>
</feature>
<evidence type="ECO:0000256" key="1">
    <source>
        <dbReference type="SAM" id="Phobius"/>
    </source>
</evidence>
<dbReference type="RefSeq" id="WP_046324042.1">
    <property type="nucleotide sequence ID" value="NZ_JBHTMT010000009.1"/>
</dbReference>
<gene>
    <name evidence="2" type="ORF">JF74_00760</name>
</gene>
<feature type="transmembrane region" description="Helical" evidence="1">
    <location>
        <begin position="389"/>
        <end position="408"/>
    </location>
</feature>
<evidence type="ECO:0000313" key="2">
    <source>
        <dbReference type="EMBL" id="KJY58574.1"/>
    </source>
</evidence>
<dbReference type="STRING" id="1218507.JF74_00760"/>
<accession>A0A0F4LK04</accession>
<organism evidence="2 3">
    <name type="scientific">Lactobacillus melliventris</name>
    <dbReference type="NCBI Taxonomy" id="1218507"/>
    <lineage>
        <taxon>Bacteria</taxon>
        <taxon>Bacillati</taxon>
        <taxon>Bacillota</taxon>
        <taxon>Bacilli</taxon>
        <taxon>Lactobacillales</taxon>
        <taxon>Lactobacillaceae</taxon>
        <taxon>Lactobacillus</taxon>
    </lineage>
</organism>
<keyword evidence="1" id="KW-0812">Transmembrane</keyword>
<dbReference type="AlphaFoldDB" id="A0A0F4LK04"/>
<reference evidence="2 3" key="1">
    <citation type="submission" date="2015-01" db="EMBL/GenBank/DDBJ databases">
        <title>Comparative genomics of the lactic acid bacteria isolated from the honey bee gut.</title>
        <authorList>
            <person name="Ellegaard K.M."/>
            <person name="Tamarit D."/>
            <person name="Javelind E."/>
            <person name="Olofsson T."/>
            <person name="Andersson S.G."/>
            <person name="Vasquez A."/>
        </authorList>
    </citation>
    <scope>NUCLEOTIDE SEQUENCE [LARGE SCALE GENOMIC DNA]</scope>
    <source>
        <strain evidence="2 3">Hma8</strain>
    </source>
</reference>
<comment type="caution">
    <text evidence="2">The sequence shown here is derived from an EMBL/GenBank/DDBJ whole genome shotgun (WGS) entry which is preliminary data.</text>
</comment>
<feature type="transmembrane region" description="Helical" evidence="1">
    <location>
        <begin position="197"/>
        <end position="217"/>
    </location>
</feature>
<feature type="transmembrane region" description="Helical" evidence="1">
    <location>
        <begin position="336"/>
        <end position="357"/>
    </location>
</feature>
<evidence type="ECO:0008006" key="4">
    <source>
        <dbReference type="Google" id="ProtNLM"/>
    </source>
</evidence>
<dbReference type="HOGENOM" id="CLU_665314_0_0_9"/>
<dbReference type="PATRIC" id="fig|1218507.3.peg.230"/>
<protein>
    <recommendedName>
        <fullName evidence="4">Tellurium resistance protein TerC</fullName>
    </recommendedName>
</protein>
<keyword evidence="1" id="KW-0472">Membrane</keyword>
<dbReference type="OrthoDB" id="2320684at2"/>